<dbReference type="GO" id="GO:0007165">
    <property type="term" value="P:signal transduction"/>
    <property type="evidence" value="ECO:0007669"/>
    <property type="project" value="UniProtKB-KW"/>
</dbReference>
<feature type="transmembrane region" description="Helical" evidence="10">
    <location>
        <begin position="300"/>
        <end position="318"/>
    </location>
</feature>
<comment type="caution">
    <text evidence="11">The sequence shown here is derived from an EMBL/GenBank/DDBJ whole genome shotgun (WGS) entry which is preliminary data.</text>
</comment>
<feature type="transmembrane region" description="Helical" evidence="10">
    <location>
        <begin position="132"/>
        <end position="155"/>
    </location>
</feature>
<evidence type="ECO:0000256" key="8">
    <source>
        <dbReference type="ARBA" id="ARBA00023170"/>
    </source>
</evidence>
<comment type="subcellular location">
    <subcellularLocation>
        <location evidence="1 10">Cell membrane</location>
        <topology evidence="1 10">Multi-pass membrane protein</topology>
    </subcellularLocation>
</comment>
<keyword evidence="3 10" id="KW-0716">Sensory transduction</keyword>
<evidence type="ECO:0000256" key="2">
    <source>
        <dbReference type="ARBA" id="ARBA00022475"/>
    </source>
</evidence>
<evidence type="ECO:0000313" key="11">
    <source>
        <dbReference type="EMBL" id="RLU26114.1"/>
    </source>
</evidence>
<protein>
    <recommendedName>
        <fullName evidence="10">Odorant receptor</fullName>
    </recommendedName>
</protein>
<keyword evidence="2" id="KW-1003">Cell membrane</keyword>
<dbReference type="GO" id="GO:0005549">
    <property type="term" value="F:odorant binding"/>
    <property type="evidence" value="ECO:0007669"/>
    <property type="project" value="InterPro"/>
</dbReference>
<sequence>MSCIDTQFFYLHRISLVTLGLWPYDRTMLVQLRSCVFSLITISFIIFQLTTFLTTEWTIDFIVEILSISLFFLLCIIPYHFIWLDKHLVKHMLENLQRICSELKDENEIAIIKRYGHIAKCVAIGLTLLAMWGLFVFTLLPILPRIFGIFSLLVNKSESYRKIYIRTEYFVDEEKYFYFILLHLYAAQYIAVGTLIGAGILVTGYSTYFCGLFNIASYRIKQAMRINCDEVTNQKNKREINKKISQAVDIHRTALKLIEFLLCNFEGTYFVLIAIIILCLSLQLVGIFYAISFAFRMENFLIHCGFTVGILTCSLGINCVGQAITDHYNYIFSSAYNVRWYVASVRVQRLILFLLQKGTKPYNMKFGGIYTISLESFASLSTVSISYFTVIYSMQK</sequence>
<organism evidence="11">
    <name type="scientific">Ooceraea biroi</name>
    <name type="common">Clonal raider ant</name>
    <name type="synonym">Cerapachys biroi</name>
    <dbReference type="NCBI Taxonomy" id="2015173"/>
    <lineage>
        <taxon>Eukaryota</taxon>
        <taxon>Metazoa</taxon>
        <taxon>Ecdysozoa</taxon>
        <taxon>Arthropoda</taxon>
        <taxon>Hexapoda</taxon>
        <taxon>Insecta</taxon>
        <taxon>Pterygota</taxon>
        <taxon>Neoptera</taxon>
        <taxon>Endopterygota</taxon>
        <taxon>Hymenoptera</taxon>
        <taxon>Apocrita</taxon>
        <taxon>Aculeata</taxon>
        <taxon>Formicoidea</taxon>
        <taxon>Formicidae</taxon>
        <taxon>Dorylinae</taxon>
        <taxon>Ooceraea</taxon>
    </lineage>
</organism>
<feature type="transmembrane region" description="Helical" evidence="10">
    <location>
        <begin position="176"/>
        <end position="202"/>
    </location>
</feature>
<name>A0A3L8E083_OOCBI</name>
<keyword evidence="8 10" id="KW-0675">Receptor</keyword>
<dbReference type="PANTHER" id="PTHR21137">
    <property type="entry name" value="ODORANT RECEPTOR"/>
    <property type="match status" value="1"/>
</dbReference>
<feature type="transmembrane region" description="Helical" evidence="10">
    <location>
        <begin position="269"/>
        <end position="291"/>
    </location>
</feature>
<dbReference type="PANTHER" id="PTHR21137:SF35">
    <property type="entry name" value="ODORANT RECEPTOR 19A-RELATED"/>
    <property type="match status" value="1"/>
</dbReference>
<reference evidence="11" key="2">
    <citation type="submission" date="2018-07" db="EMBL/GenBank/DDBJ databases">
        <authorList>
            <person name="Mckenzie S.K."/>
            <person name="Kronauer D.J.C."/>
        </authorList>
    </citation>
    <scope>NUCLEOTIDE SEQUENCE</scope>
    <source>
        <strain evidence="11">Clonal line C1</strain>
    </source>
</reference>
<feature type="transmembrane region" description="Helical" evidence="10">
    <location>
        <begin position="367"/>
        <end position="392"/>
    </location>
</feature>
<dbReference type="EMBL" id="QOIP01000002">
    <property type="protein sequence ID" value="RLU26114.1"/>
    <property type="molecule type" value="Genomic_DNA"/>
</dbReference>
<reference evidence="11" key="1">
    <citation type="journal article" date="2018" name="Genome Res.">
        <title>The genomic architecture and molecular evolution of ant odorant receptors.</title>
        <authorList>
            <person name="McKenzie S.K."/>
            <person name="Kronauer D.J.C."/>
        </authorList>
    </citation>
    <scope>NUCLEOTIDE SEQUENCE [LARGE SCALE GENOMIC DNA]</scope>
    <source>
        <strain evidence="11">Clonal line C1</strain>
    </source>
</reference>
<keyword evidence="5 10" id="KW-0552">Olfaction</keyword>
<dbReference type="GO" id="GO:0005886">
    <property type="term" value="C:plasma membrane"/>
    <property type="evidence" value="ECO:0007669"/>
    <property type="project" value="UniProtKB-SubCell"/>
</dbReference>
<feature type="transmembrane region" description="Helical" evidence="10">
    <location>
        <begin position="28"/>
        <end position="49"/>
    </location>
</feature>
<evidence type="ECO:0000256" key="10">
    <source>
        <dbReference type="RuleBase" id="RU351113"/>
    </source>
</evidence>
<evidence type="ECO:0000256" key="9">
    <source>
        <dbReference type="ARBA" id="ARBA00023224"/>
    </source>
</evidence>
<keyword evidence="4 10" id="KW-0812">Transmembrane</keyword>
<keyword evidence="9 10" id="KW-0807">Transducer</keyword>
<dbReference type="OrthoDB" id="7699053at2759"/>
<gene>
    <name evidence="11" type="ORF">DMN91_002280</name>
</gene>
<evidence type="ECO:0000256" key="3">
    <source>
        <dbReference type="ARBA" id="ARBA00022606"/>
    </source>
</evidence>
<feature type="transmembrane region" description="Helical" evidence="10">
    <location>
        <begin position="61"/>
        <end position="82"/>
    </location>
</feature>
<comment type="similarity">
    <text evidence="10">Belongs to the insect chemoreceptor superfamily. Heteromeric odorant receptor channel (TC 1.A.69) family.</text>
</comment>
<evidence type="ECO:0000256" key="1">
    <source>
        <dbReference type="ARBA" id="ARBA00004651"/>
    </source>
</evidence>
<accession>A0A3L8E083</accession>
<dbReference type="InterPro" id="IPR004117">
    <property type="entry name" value="7tm6_olfct_rcpt"/>
</dbReference>
<proteinExistence type="inferred from homology"/>
<keyword evidence="6 10" id="KW-1133">Transmembrane helix</keyword>
<dbReference type="GO" id="GO:0004984">
    <property type="term" value="F:olfactory receptor activity"/>
    <property type="evidence" value="ECO:0007669"/>
    <property type="project" value="InterPro"/>
</dbReference>
<dbReference type="AlphaFoldDB" id="A0A3L8E083"/>
<dbReference type="Pfam" id="PF02949">
    <property type="entry name" value="7tm_6"/>
    <property type="match status" value="1"/>
</dbReference>
<keyword evidence="7 10" id="KW-0472">Membrane</keyword>
<evidence type="ECO:0000256" key="6">
    <source>
        <dbReference type="ARBA" id="ARBA00022989"/>
    </source>
</evidence>
<evidence type="ECO:0000256" key="4">
    <source>
        <dbReference type="ARBA" id="ARBA00022692"/>
    </source>
</evidence>
<evidence type="ECO:0000256" key="5">
    <source>
        <dbReference type="ARBA" id="ARBA00022725"/>
    </source>
</evidence>
<evidence type="ECO:0000256" key="7">
    <source>
        <dbReference type="ARBA" id="ARBA00023136"/>
    </source>
</evidence>
<dbReference type="Proteomes" id="UP000279307">
    <property type="component" value="Chromosome 2"/>
</dbReference>